<evidence type="ECO:0000313" key="5">
    <source>
        <dbReference type="Proteomes" id="UP000284021"/>
    </source>
</evidence>
<evidence type="ECO:0000313" key="4">
    <source>
        <dbReference type="EMBL" id="RJG09978.1"/>
    </source>
</evidence>
<dbReference type="GO" id="GO:0005524">
    <property type="term" value="F:ATP binding"/>
    <property type="evidence" value="ECO:0007669"/>
    <property type="project" value="UniProtKB-KW"/>
</dbReference>
<proteinExistence type="predicted"/>
<evidence type="ECO:0000259" key="3">
    <source>
        <dbReference type="PROSITE" id="PS50893"/>
    </source>
</evidence>
<reference evidence="4 5" key="1">
    <citation type="submission" date="2018-09" db="EMBL/GenBank/DDBJ databases">
        <authorList>
            <person name="Zhu H."/>
        </authorList>
    </citation>
    <scope>NUCLEOTIDE SEQUENCE [LARGE SCALE GENOMIC DNA]</scope>
    <source>
        <strain evidence="4 5">K1S02-6</strain>
    </source>
</reference>
<evidence type="ECO:0000256" key="2">
    <source>
        <dbReference type="ARBA" id="ARBA00022840"/>
    </source>
</evidence>
<dbReference type="SMART" id="SM00382">
    <property type="entry name" value="AAA"/>
    <property type="match status" value="1"/>
</dbReference>
<keyword evidence="5" id="KW-1185">Reference proteome</keyword>
<keyword evidence="2 4" id="KW-0067">ATP-binding</keyword>
<dbReference type="PANTHER" id="PTHR43790:SF4">
    <property type="entry name" value="GUANOSINE IMPORT ATP-BINDING PROTEIN NUPO"/>
    <property type="match status" value="1"/>
</dbReference>
<feature type="domain" description="ABC transporter" evidence="3">
    <location>
        <begin position="263"/>
        <end position="509"/>
    </location>
</feature>
<dbReference type="GO" id="GO:0016887">
    <property type="term" value="F:ATP hydrolysis activity"/>
    <property type="evidence" value="ECO:0007669"/>
    <property type="project" value="InterPro"/>
</dbReference>
<dbReference type="PROSITE" id="PS00211">
    <property type="entry name" value="ABC_TRANSPORTER_1"/>
    <property type="match status" value="2"/>
</dbReference>
<comment type="caution">
    <text evidence="4">The sequence shown here is derived from an EMBL/GenBank/DDBJ whole genome shotgun (WGS) entry which is preliminary data.</text>
</comment>
<dbReference type="RefSeq" id="WP_119955665.1">
    <property type="nucleotide sequence ID" value="NZ_QYUR01000006.1"/>
</dbReference>
<dbReference type="Proteomes" id="UP000284021">
    <property type="component" value="Unassembled WGS sequence"/>
</dbReference>
<accession>A0A418XCB7</accession>
<keyword evidence="1" id="KW-0547">Nucleotide-binding</keyword>
<dbReference type="AlphaFoldDB" id="A0A418XCB7"/>
<feature type="domain" description="ABC transporter" evidence="3">
    <location>
        <begin position="15"/>
        <end position="246"/>
    </location>
</feature>
<dbReference type="InterPro" id="IPR003439">
    <property type="entry name" value="ABC_transporter-like_ATP-bd"/>
</dbReference>
<protein>
    <submittedName>
        <fullName evidence="4">ABC transporter ATP-binding protein</fullName>
    </submittedName>
</protein>
<sequence>MNEFATATPDTLPRLTLKGICKVYPTVVANDGIDLTVMPGEIHAVLGENGAGKSTLMKIIYGVTRQSAGEMFWEGQPVAVENPAHARSLGIGMVFQHFSLFETLTVLENVALALPGKPDLLDLARRIEAVSERYGLPVDPRRHVHALSVGERQRVEIVRCLLQNPRLLIMDEPTSVLTPQAVRKLFETLRKLASEGCSILYISHKLDEIQDLCHSATVLRAGKVTGACIPAQETPKSMARLMIGKDLPACEHTTAQAGGEVRLKLAGLSLASADPFGTDLKDLQLEVRSGEIVGIAGVSGNGQAELLAVISGETTLREKAPVLICGNAAGHLPPDRRRQIGLCFVPEERLGRGAVPSMALSDNAILTAATSKALVKRGLIDFRAAKAFSRECIERFNVKCGGPAAQARSLSGGNLQKYIMGREIMQAPKLLVAAQPTWGVDVGAAAFIRQQIIDLRNSGCAVLVVSEELDELFEICDRIAVIAKGRLSPTRPPAETSVEDIGVWMSGMWPGAESAPASTSNQ</sequence>
<dbReference type="PROSITE" id="PS50893">
    <property type="entry name" value="ABC_TRANSPORTER_2"/>
    <property type="match status" value="2"/>
</dbReference>
<dbReference type="InterPro" id="IPR027417">
    <property type="entry name" value="P-loop_NTPase"/>
</dbReference>
<dbReference type="OrthoDB" id="9776369at2"/>
<dbReference type="CDD" id="cd03216">
    <property type="entry name" value="ABC_Carb_Monos_I"/>
    <property type="match status" value="1"/>
</dbReference>
<dbReference type="InterPro" id="IPR017871">
    <property type="entry name" value="ABC_transporter-like_CS"/>
</dbReference>
<dbReference type="Pfam" id="PF00005">
    <property type="entry name" value="ABC_tran"/>
    <property type="match status" value="2"/>
</dbReference>
<dbReference type="EMBL" id="QYUR01000006">
    <property type="protein sequence ID" value="RJG09978.1"/>
    <property type="molecule type" value="Genomic_DNA"/>
</dbReference>
<dbReference type="CDD" id="cd03215">
    <property type="entry name" value="ABC_Carb_Monos_II"/>
    <property type="match status" value="1"/>
</dbReference>
<dbReference type="SUPFAM" id="SSF52540">
    <property type="entry name" value="P-loop containing nucleoside triphosphate hydrolases"/>
    <property type="match status" value="2"/>
</dbReference>
<organism evidence="4 5">
    <name type="scientific">Pseudomonas cavernicola</name>
    <dbReference type="NCBI Taxonomy" id="2320866"/>
    <lineage>
        <taxon>Bacteria</taxon>
        <taxon>Pseudomonadati</taxon>
        <taxon>Pseudomonadota</taxon>
        <taxon>Gammaproteobacteria</taxon>
        <taxon>Pseudomonadales</taxon>
        <taxon>Pseudomonadaceae</taxon>
        <taxon>Pseudomonas</taxon>
    </lineage>
</organism>
<dbReference type="InterPro" id="IPR050107">
    <property type="entry name" value="ABC_carbohydrate_import_ATPase"/>
</dbReference>
<evidence type="ECO:0000256" key="1">
    <source>
        <dbReference type="ARBA" id="ARBA00022741"/>
    </source>
</evidence>
<dbReference type="PANTHER" id="PTHR43790">
    <property type="entry name" value="CARBOHYDRATE TRANSPORT ATP-BINDING PROTEIN MG119-RELATED"/>
    <property type="match status" value="1"/>
</dbReference>
<dbReference type="InterPro" id="IPR003593">
    <property type="entry name" value="AAA+_ATPase"/>
</dbReference>
<gene>
    <name evidence="4" type="ORF">D3879_18165</name>
</gene>
<name>A0A418XCB7_9PSED</name>
<dbReference type="Gene3D" id="3.40.50.300">
    <property type="entry name" value="P-loop containing nucleotide triphosphate hydrolases"/>
    <property type="match status" value="2"/>
</dbReference>